<sequence length="231" mass="25419">MILAILIIALILAFIFLVLPVMKGSKIVGFAFLLVVIACSVGIIANDTYHWGMEEQTTTKTYQLTSSAGSSSSTNMLLYQGLGNGSEKVYVYKTTASSKRQVMKTTDSSAKVTSTTGQAVLKLKTTRYVYKNGFYKALFNLVFDNNGQLRHRTYQFEVPDSWYVLSVKQAQKLAAAAQKDPTGMQTAIASRVQSIVTAEMTNNPTMSTEQQQALTTKATKQATMEYINSLK</sequence>
<feature type="transmembrane region" description="Helical" evidence="1">
    <location>
        <begin position="27"/>
        <end position="45"/>
    </location>
</feature>
<keyword evidence="1" id="KW-0472">Membrane</keyword>
<dbReference type="InterPro" id="IPR032083">
    <property type="entry name" value="DUF4811"/>
</dbReference>
<evidence type="ECO:0000256" key="1">
    <source>
        <dbReference type="SAM" id="Phobius"/>
    </source>
</evidence>
<name>A0A0R1V7U7_9LACO</name>
<dbReference type="Pfam" id="PF16069">
    <property type="entry name" value="DUF4811"/>
    <property type="match status" value="1"/>
</dbReference>
<evidence type="ECO:0008006" key="4">
    <source>
        <dbReference type="Google" id="ProtNLM"/>
    </source>
</evidence>
<dbReference type="PATRIC" id="fig|1423749.3.peg.533"/>
<gene>
    <name evidence="2" type="ORF">FC60_GL000529</name>
</gene>
<dbReference type="RefSeq" id="WP_056937576.1">
    <property type="nucleotide sequence ID" value="NZ_AZFN01000016.1"/>
</dbReference>
<dbReference type="EMBL" id="AZFN01000016">
    <property type="protein sequence ID" value="KRM01601.1"/>
    <property type="molecule type" value="Genomic_DNA"/>
</dbReference>
<organism evidence="2 3">
    <name type="scientific">Limosilactobacillus gastricus DSM 16045</name>
    <dbReference type="NCBI Taxonomy" id="1423749"/>
    <lineage>
        <taxon>Bacteria</taxon>
        <taxon>Bacillati</taxon>
        <taxon>Bacillota</taxon>
        <taxon>Bacilli</taxon>
        <taxon>Lactobacillales</taxon>
        <taxon>Lactobacillaceae</taxon>
        <taxon>Limosilactobacillus</taxon>
    </lineage>
</organism>
<keyword evidence="1" id="KW-0812">Transmembrane</keyword>
<accession>A0A0R1V7U7</accession>
<reference evidence="2 3" key="1">
    <citation type="journal article" date="2015" name="Genome Announc.">
        <title>Expanding the biotechnology potential of lactobacilli through comparative genomics of 213 strains and associated genera.</title>
        <authorList>
            <person name="Sun Z."/>
            <person name="Harris H.M."/>
            <person name="McCann A."/>
            <person name="Guo C."/>
            <person name="Argimon S."/>
            <person name="Zhang W."/>
            <person name="Yang X."/>
            <person name="Jeffery I.B."/>
            <person name="Cooney J.C."/>
            <person name="Kagawa T.F."/>
            <person name="Liu W."/>
            <person name="Song Y."/>
            <person name="Salvetti E."/>
            <person name="Wrobel A."/>
            <person name="Rasinkangas P."/>
            <person name="Parkhill J."/>
            <person name="Rea M.C."/>
            <person name="O'Sullivan O."/>
            <person name="Ritari J."/>
            <person name="Douillard F.P."/>
            <person name="Paul Ross R."/>
            <person name="Yang R."/>
            <person name="Briner A.E."/>
            <person name="Felis G.E."/>
            <person name="de Vos W.M."/>
            <person name="Barrangou R."/>
            <person name="Klaenhammer T.R."/>
            <person name="Caufield P.W."/>
            <person name="Cui Y."/>
            <person name="Zhang H."/>
            <person name="O'Toole P.W."/>
        </authorList>
    </citation>
    <scope>NUCLEOTIDE SEQUENCE [LARGE SCALE GENOMIC DNA]</scope>
    <source>
        <strain evidence="2 3">DSM 16045</strain>
    </source>
</reference>
<evidence type="ECO:0000313" key="3">
    <source>
        <dbReference type="Proteomes" id="UP000051739"/>
    </source>
</evidence>
<keyword evidence="3" id="KW-1185">Reference proteome</keyword>
<dbReference type="AlphaFoldDB" id="A0A0R1V7U7"/>
<comment type="caution">
    <text evidence="2">The sequence shown here is derived from an EMBL/GenBank/DDBJ whole genome shotgun (WGS) entry which is preliminary data.</text>
</comment>
<evidence type="ECO:0000313" key="2">
    <source>
        <dbReference type="EMBL" id="KRM01601.1"/>
    </source>
</evidence>
<dbReference type="Proteomes" id="UP000051739">
    <property type="component" value="Unassembled WGS sequence"/>
</dbReference>
<protein>
    <recommendedName>
        <fullName evidence="4">DUF4811 domain-containing protein</fullName>
    </recommendedName>
</protein>
<proteinExistence type="predicted"/>
<keyword evidence="1" id="KW-1133">Transmembrane helix</keyword>